<dbReference type="CDD" id="cd01839">
    <property type="entry name" value="SGNH_arylesterase_like"/>
    <property type="match status" value="1"/>
</dbReference>
<feature type="domain" description="SGNH hydrolase-type esterase" evidence="1">
    <location>
        <begin position="6"/>
        <end position="193"/>
    </location>
</feature>
<proteinExistence type="predicted"/>
<dbReference type="Proteomes" id="UP000248916">
    <property type="component" value="Unassembled WGS sequence"/>
</dbReference>
<evidence type="ECO:0000259" key="1">
    <source>
        <dbReference type="Pfam" id="PF13472"/>
    </source>
</evidence>
<sequence length="208" mass="22042">MPHLLIFGDSNTHGTLAQPDPEGRLRLDTQARWAGRLAVGLGADWRITVEGLPGRTCTSDDPVEGAGRNGLTLLTPLLQSHAPIDIVAIMLGTNDQKARFALRGIDIANSAGRLLVTVAQIAPEARRLLICPPRVRETGAFAEMFAGAEDRAASLPGHMERVAQEQGAAFFDANGVIAVDPLDGIHLDAEAHETLARALLPVVRGLAS</sequence>
<dbReference type="EMBL" id="QKZL01000007">
    <property type="protein sequence ID" value="PZX16342.1"/>
    <property type="molecule type" value="Genomic_DNA"/>
</dbReference>
<protein>
    <submittedName>
        <fullName evidence="2">Lysophospholipase L1-like esterase</fullName>
    </submittedName>
</protein>
<name>A0A2W7NYS0_9RHOB</name>
<dbReference type="SUPFAM" id="SSF52266">
    <property type="entry name" value="SGNH hydrolase"/>
    <property type="match status" value="1"/>
</dbReference>
<dbReference type="Pfam" id="PF13472">
    <property type="entry name" value="Lipase_GDSL_2"/>
    <property type="match status" value="1"/>
</dbReference>
<dbReference type="InterPro" id="IPR036514">
    <property type="entry name" value="SGNH_hydro_sf"/>
</dbReference>
<evidence type="ECO:0000313" key="2">
    <source>
        <dbReference type="EMBL" id="PZX16342.1"/>
    </source>
</evidence>
<dbReference type="OrthoDB" id="164654at2"/>
<keyword evidence="3" id="KW-1185">Reference proteome</keyword>
<dbReference type="Gene3D" id="3.40.50.1110">
    <property type="entry name" value="SGNH hydrolase"/>
    <property type="match status" value="1"/>
</dbReference>
<dbReference type="AlphaFoldDB" id="A0A2W7NYS0"/>
<comment type="caution">
    <text evidence="2">The sequence shown here is derived from an EMBL/GenBank/DDBJ whole genome shotgun (WGS) entry which is preliminary data.</text>
</comment>
<evidence type="ECO:0000313" key="3">
    <source>
        <dbReference type="Proteomes" id="UP000248916"/>
    </source>
</evidence>
<dbReference type="InterPro" id="IPR013830">
    <property type="entry name" value="SGNH_hydro"/>
</dbReference>
<dbReference type="RefSeq" id="WP_111537327.1">
    <property type="nucleotide sequence ID" value="NZ_QKZL01000007.1"/>
</dbReference>
<gene>
    <name evidence="2" type="ORF">LX81_02194</name>
</gene>
<accession>A0A2W7NYS0</accession>
<reference evidence="2 3" key="1">
    <citation type="submission" date="2018-06" db="EMBL/GenBank/DDBJ databases">
        <title>Genomic Encyclopedia of Archaeal and Bacterial Type Strains, Phase II (KMG-II): from individual species to whole genera.</title>
        <authorList>
            <person name="Goeker M."/>
        </authorList>
    </citation>
    <scope>NUCLEOTIDE SEQUENCE [LARGE SCALE GENOMIC DNA]</scope>
    <source>
        <strain evidence="2 3">DSM 22009</strain>
    </source>
</reference>
<organism evidence="2 3">
    <name type="scientific">Palleronia aestuarii</name>
    <dbReference type="NCBI Taxonomy" id="568105"/>
    <lineage>
        <taxon>Bacteria</taxon>
        <taxon>Pseudomonadati</taxon>
        <taxon>Pseudomonadota</taxon>
        <taxon>Alphaproteobacteria</taxon>
        <taxon>Rhodobacterales</taxon>
        <taxon>Roseobacteraceae</taxon>
        <taxon>Palleronia</taxon>
    </lineage>
</organism>
<dbReference type="GO" id="GO:0016788">
    <property type="term" value="F:hydrolase activity, acting on ester bonds"/>
    <property type="evidence" value="ECO:0007669"/>
    <property type="project" value="UniProtKB-ARBA"/>
</dbReference>